<dbReference type="PRINTS" id="PR00723">
    <property type="entry name" value="SUBTILISIN"/>
</dbReference>
<dbReference type="InterPro" id="IPR050131">
    <property type="entry name" value="Peptidase_S8_subtilisin-like"/>
</dbReference>
<evidence type="ECO:0000259" key="9">
    <source>
        <dbReference type="Pfam" id="PF00082"/>
    </source>
</evidence>
<reference evidence="10 11" key="1">
    <citation type="submission" date="2024-01" db="EMBL/GenBank/DDBJ databases">
        <title>Hyphobacterium bacterium isolated from marine sediment.</title>
        <authorList>
            <person name="Zhao S."/>
        </authorList>
    </citation>
    <scope>NUCLEOTIDE SEQUENCE [LARGE SCALE GENOMIC DNA]</scope>
    <source>
        <strain evidence="11">HN65</strain>
    </source>
</reference>
<organism evidence="10 11">
    <name type="scientific">Hyphobacterium lacteum</name>
    <dbReference type="NCBI Taxonomy" id="3116575"/>
    <lineage>
        <taxon>Bacteria</taxon>
        <taxon>Pseudomonadati</taxon>
        <taxon>Pseudomonadota</taxon>
        <taxon>Alphaproteobacteria</taxon>
        <taxon>Maricaulales</taxon>
        <taxon>Maricaulaceae</taxon>
        <taxon>Hyphobacterium</taxon>
    </lineage>
</organism>
<evidence type="ECO:0000313" key="10">
    <source>
        <dbReference type="EMBL" id="MEE2526507.1"/>
    </source>
</evidence>
<protein>
    <submittedName>
        <fullName evidence="10">S8 family serine peptidase</fullName>
    </submittedName>
</protein>
<feature type="region of interest" description="Disordered" evidence="7">
    <location>
        <begin position="531"/>
        <end position="553"/>
    </location>
</feature>
<evidence type="ECO:0000256" key="6">
    <source>
        <dbReference type="RuleBase" id="RU003355"/>
    </source>
</evidence>
<dbReference type="Proteomes" id="UP001354971">
    <property type="component" value="Unassembled WGS sequence"/>
</dbReference>
<dbReference type="SUPFAM" id="SSF52743">
    <property type="entry name" value="Subtilisin-like"/>
    <property type="match status" value="1"/>
</dbReference>
<dbReference type="Gene3D" id="3.40.50.200">
    <property type="entry name" value="Peptidase S8/S53 domain"/>
    <property type="match status" value="1"/>
</dbReference>
<evidence type="ECO:0000256" key="2">
    <source>
        <dbReference type="ARBA" id="ARBA00022670"/>
    </source>
</evidence>
<dbReference type="RefSeq" id="WP_330199171.1">
    <property type="nucleotide sequence ID" value="NZ_JAZDRP010000005.1"/>
</dbReference>
<feature type="signal peptide" evidence="8">
    <location>
        <begin position="1"/>
        <end position="20"/>
    </location>
</feature>
<sequence>MVRFLVAALSLVLGTASAFAAPVELDEYTQSRLENGQRAQVIVWLAASSPELAADGRSFEDELRDTTDDVMMRVFGLPAARMAEAAPGDTTPRIVRQFSFTPVVAMELSAAEISLLAQDPEVRRIETDTLDRPMLDESVPLIGATTLHSGGNTGAGVAVAILDTGVDHEHPMFAGRITGSACFSTTSGDSTSVCPGGAASDTTTPGAGDNCEGETNGADGCTHGTHVAGIAVGGSFVDPDNGARTLLGVAPGADIVAVQVFSRFVSTDACGSSDPCMLGYTSDQLAALEWLYANRATLNLASINMSLGGGRETAACPSNSRASIIAQLRAAGIATVIASGNEGFSDSVSAPGCIPDAITVGSTTKTDALSSFSNSSSLVDVLAPGSSIRSALPSIDDNGTGRASTASGTSMATPHVAGAVALLRASHPAMSIDAIENALEATGVPVTNSNNNVTTPRIRVDRADTQLAAGGNGTVASVMTVSPVRAFNAAGNGSDPADYGTQDYTLTNTSGGSINWQAAGSTDWLVLTIVPNDGPPPPFDTPSADTESGSLSAGASVTVRASVNPDGLSPGTYQGTITFTANGQSPGLQVAAALSVGSTPPVNDDFVNALVLNQATQTTSFNSVGASKESGEPNHTSGGGASLWWLWTAPATGQVRIETQSASFDTMLGVYTGSAVNALSSVAQNDDISYPSNTQSRVEFEATVGTVYAIAVDGYGGASGNADLAVILQAAPSNNDLASPMALTGANGSRIVSNFNATLESGESQHGGVAGGASVWFSWQAPASGPVSFTATGGANALLAAYDQNTHGATALSQSATGSINFTASSGTDYYIALDGEAGAQGLFTLSWAQGPDPAHRLFAAVLPNARSVQLGTTATAFATVINPDSFGTSGANCRIQPPSDFNGAFSFRRTDPATNQPVGNDGDTVSLASGASQTYVLSMTPGAVMNGQVIAPVFLCDDIRPTDPIPGVTTMSLTASATPGADIISIAVTPSANGILAVPEGGAAAFSVAAVNIGASQSVTITPGTGGETLPLTISVCETNPGTGACISAQQSSVTMTFAANETRTFTVFVSSTGAVSFLPATNRVFVTFTNGSDVTVGATSVAVQSP</sequence>
<evidence type="ECO:0000256" key="4">
    <source>
        <dbReference type="ARBA" id="ARBA00022825"/>
    </source>
</evidence>
<keyword evidence="2 5" id="KW-0645">Protease</keyword>
<dbReference type="PROSITE" id="PS00138">
    <property type="entry name" value="SUBTILASE_SER"/>
    <property type="match status" value="1"/>
</dbReference>
<dbReference type="InterPro" id="IPR023828">
    <property type="entry name" value="Peptidase_S8_Ser-AS"/>
</dbReference>
<keyword evidence="4 5" id="KW-0720">Serine protease</keyword>
<evidence type="ECO:0000256" key="8">
    <source>
        <dbReference type="SAM" id="SignalP"/>
    </source>
</evidence>
<accession>A0ABU7LRI0</accession>
<feature type="active site" description="Charge relay system" evidence="5">
    <location>
        <position position="163"/>
    </location>
</feature>
<evidence type="ECO:0000256" key="1">
    <source>
        <dbReference type="ARBA" id="ARBA00011073"/>
    </source>
</evidence>
<dbReference type="PROSITE" id="PS00136">
    <property type="entry name" value="SUBTILASE_ASP"/>
    <property type="match status" value="1"/>
</dbReference>
<keyword evidence="3 5" id="KW-0378">Hydrolase</keyword>
<feature type="active site" description="Charge relay system" evidence="5">
    <location>
        <position position="410"/>
    </location>
</feature>
<dbReference type="InterPro" id="IPR000209">
    <property type="entry name" value="Peptidase_S8/S53_dom"/>
</dbReference>
<comment type="similarity">
    <text evidence="1 5 6">Belongs to the peptidase S8 family.</text>
</comment>
<dbReference type="InterPro" id="IPR023827">
    <property type="entry name" value="Peptidase_S8_Asp-AS"/>
</dbReference>
<dbReference type="PANTHER" id="PTHR43806:SF11">
    <property type="entry name" value="CEREVISIN-RELATED"/>
    <property type="match status" value="1"/>
</dbReference>
<evidence type="ECO:0000256" key="5">
    <source>
        <dbReference type="PROSITE-ProRule" id="PRU01240"/>
    </source>
</evidence>
<dbReference type="EMBL" id="JAZDRP010000005">
    <property type="protein sequence ID" value="MEE2526507.1"/>
    <property type="molecule type" value="Genomic_DNA"/>
</dbReference>
<dbReference type="PROSITE" id="PS51892">
    <property type="entry name" value="SUBTILASE"/>
    <property type="match status" value="1"/>
</dbReference>
<dbReference type="InterPro" id="IPR022398">
    <property type="entry name" value="Peptidase_S8_His-AS"/>
</dbReference>
<name>A0ABU7LRI0_9PROT</name>
<dbReference type="InterPro" id="IPR036852">
    <property type="entry name" value="Peptidase_S8/S53_dom_sf"/>
</dbReference>
<feature type="active site" description="Charge relay system" evidence="5">
    <location>
        <position position="223"/>
    </location>
</feature>
<keyword evidence="8" id="KW-0732">Signal</keyword>
<dbReference type="InterPro" id="IPR015500">
    <property type="entry name" value="Peptidase_S8_subtilisin-rel"/>
</dbReference>
<keyword evidence="11" id="KW-1185">Reference proteome</keyword>
<gene>
    <name evidence="10" type="ORF">V0U79_09025</name>
</gene>
<evidence type="ECO:0000256" key="3">
    <source>
        <dbReference type="ARBA" id="ARBA00022801"/>
    </source>
</evidence>
<evidence type="ECO:0000313" key="11">
    <source>
        <dbReference type="Proteomes" id="UP001354971"/>
    </source>
</evidence>
<feature type="chain" id="PRO_5046512573" evidence="8">
    <location>
        <begin position="21"/>
        <end position="1108"/>
    </location>
</feature>
<evidence type="ECO:0000256" key="7">
    <source>
        <dbReference type="SAM" id="MobiDB-lite"/>
    </source>
</evidence>
<feature type="domain" description="Peptidase S8/S53" evidence="9">
    <location>
        <begin position="154"/>
        <end position="443"/>
    </location>
</feature>
<dbReference type="PANTHER" id="PTHR43806">
    <property type="entry name" value="PEPTIDASE S8"/>
    <property type="match status" value="1"/>
</dbReference>
<proteinExistence type="inferred from homology"/>
<comment type="caution">
    <text evidence="10">The sequence shown here is derived from an EMBL/GenBank/DDBJ whole genome shotgun (WGS) entry which is preliminary data.</text>
</comment>
<dbReference type="PROSITE" id="PS00137">
    <property type="entry name" value="SUBTILASE_HIS"/>
    <property type="match status" value="1"/>
</dbReference>
<dbReference type="Pfam" id="PF00082">
    <property type="entry name" value="Peptidase_S8"/>
    <property type="match status" value="1"/>
</dbReference>